<gene>
    <name evidence="3" type="ORF">MAPG_05148</name>
</gene>
<feature type="region of interest" description="Disordered" evidence="1">
    <location>
        <begin position="363"/>
        <end position="404"/>
    </location>
</feature>
<dbReference type="EMBL" id="GL876969">
    <property type="protein sequence ID" value="KLU86129.1"/>
    <property type="molecule type" value="Genomic_DNA"/>
</dbReference>
<dbReference type="AlphaFoldDB" id="A0A0C4DYM2"/>
<protein>
    <recommendedName>
        <fullName evidence="6">Glycoside hydrolase</fullName>
    </recommendedName>
</protein>
<feature type="transmembrane region" description="Helical" evidence="2">
    <location>
        <begin position="242"/>
        <end position="262"/>
    </location>
</feature>
<reference evidence="4" key="5">
    <citation type="submission" date="2015-06" db="UniProtKB">
        <authorList>
            <consortium name="EnsemblFungi"/>
        </authorList>
    </citation>
    <scope>IDENTIFICATION</scope>
    <source>
        <strain evidence="4">ATCC 64411</strain>
    </source>
</reference>
<feature type="region of interest" description="Disordered" evidence="1">
    <location>
        <begin position="416"/>
        <end position="446"/>
    </location>
</feature>
<name>A0A0C4DYM2_MAGP6</name>
<dbReference type="OMA" id="NILFWAI"/>
<dbReference type="EMBL" id="ADBL01001216">
    <property type="status" value="NOT_ANNOTATED_CDS"/>
    <property type="molecule type" value="Genomic_DNA"/>
</dbReference>
<dbReference type="VEuPathDB" id="FungiDB:MAPG_05148"/>
<sequence length="446" mass="49469">MAVQLREEALGTAVGVLIFSFVCLFSGLLMIVLVWVQHERTSYIACLSFLTTICTLASIIQQFHSIIDWRDIMLAKFERILADPQDPELIISGAAEGFDLILFYIQFYSYNAMAMMTLFWAFELAASVFKWRDPRGKRTSLYYKATAFTLPAIIMGILRLRAVLLSRTLYSLLANIIIAVSLSTVVVVLLVILSKYIRTRMAFLSWHVGYGGISSPMPEADNPDHALCAAIVPRQSIHDSWLMVRFTIASLVLAIFEVWNFYFDKWASAANAKALADGPDFSVQTANENFLSFMPGASASLLVFVIFGTTKPLRAYMWSKVVPRRIRERQEANRGRPPSVVFPRGEGGGVGDAVDEHQLSMLSHGGRDGVRNDDGHGYGYDEGLHTGGRYPHLPPISSGGDISDLSGDLERIISKSSVTDDMVTKPPSVVVHGGRTNRGSRRMSNR</sequence>
<dbReference type="EnsemblFungi" id="MAPG_05148T0">
    <property type="protein sequence ID" value="MAPG_05148T0"/>
    <property type="gene ID" value="MAPG_05148"/>
</dbReference>
<reference evidence="4" key="4">
    <citation type="journal article" date="2015" name="G3 (Bethesda)">
        <title>Genome sequences of three phytopathogenic species of the Magnaporthaceae family of fungi.</title>
        <authorList>
            <person name="Okagaki L.H."/>
            <person name="Nunes C.C."/>
            <person name="Sailsbery J."/>
            <person name="Clay B."/>
            <person name="Brown D."/>
            <person name="John T."/>
            <person name="Oh Y."/>
            <person name="Young N."/>
            <person name="Fitzgerald M."/>
            <person name="Haas B.J."/>
            <person name="Zeng Q."/>
            <person name="Young S."/>
            <person name="Adiconis X."/>
            <person name="Fan L."/>
            <person name="Levin J.Z."/>
            <person name="Mitchell T.K."/>
            <person name="Okubara P.A."/>
            <person name="Farman M.L."/>
            <person name="Kohn L.M."/>
            <person name="Birren B."/>
            <person name="Ma L.-J."/>
            <person name="Dean R.A."/>
        </authorList>
    </citation>
    <scope>NUCLEOTIDE SEQUENCE</scope>
    <source>
        <strain evidence="4">ATCC 64411 / 73-15</strain>
    </source>
</reference>
<feature type="transmembrane region" description="Helical" evidence="2">
    <location>
        <begin position="12"/>
        <end position="36"/>
    </location>
</feature>
<keyword evidence="5" id="KW-1185">Reference proteome</keyword>
<feature type="transmembrane region" description="Helical" evidence="2">
    <location>
        <begin position="141"/>
        <end position="160"/>
    </location>
</feature>
<evidence type="ECO:0000313" key="5">
    <source>
        <dbReference type="Proteomes" id="UP000011715"/>
    </source>
</evidence>
<feature type="compositionally biased region" description="Basic and acidic residues" evidence="1">
    <location>
        <begin position="365"/>
        <end position="376"/>
    </location>
</feature>
<feature type="transmembrane region" description="Helical" evidence="2">
    <location>
        <begin position="107"/>
        <end position="129"/>
    </location>
</feature>
<keyword evidence="2" id="KW-1133">Transmembrane helix</keyword>
<feature type="transmembrane region" description="Helical" evidence="2">
    <location>
        <begin position="290"/>
        <end position="310"/>
    </location>
</feature>
<proteinExistence type="predicted"/>
<reference evidence="3" key="3">
    <citation type="submission" date="2011-03" db="EMBL/GenBank/DDBJ databases">
        <title>Annotation of Magnaporthe poae ATCC 64411.</title>
        <authorList>
            <person name="Ma L.-J."/>
            <person name="Dead R."/>
            <person name="Young S.K."/>
            <person name="Zeng Q."/>
            <person name="Gargeya S."/>
            <person name="Fitzgerald M."/>
            <person name="Haas B."/>
            <person name="Abouelleil A."/>
            <person name="Alvarado L."/>
            <person name="Arachchi H.M."/>
            <person name="Berlin A."/>
            <person name="Brown A."/>
            <person name="Chapman S.B."/>
            <person name="Chen Z."/>
            <person name="Dunbar C."/>
            <person name="Freedman E."/>
            <person name="Gearin G."/>
            <person name="Gellesch M."/>
            <person name="Goldberg J."/>
            <person name="Griggs A."/>
            <person name="Gujja S."/>
            <person name="Heiman D."/>
            <person name="Howarth C."/>
            <person name="Larson L."/>
            <person name="Lui A."/>
            <person name="MacDonald P.J.P."/>
            <person name="Mehta T."/>
            <person name="Montmayeur A."/>
            <person name="Murphy C."/>
            <person name="Neiman D."/>
            <person name="Pearson M."/>
            <person name="Priest M."/>
            <person name="Roberts A."/>
            <person name="Saif S."/>
            <person name="Shea T."/>
            <person name="Shenoy N."/>
            <person name="Sisk P."/>
            <person name="Stolte C."/>
            <person name="Sykes S."/>
            <person name="Yandava C."/>
            <person name="Wortman J."/>
            <person name="Nusbaum C."/>
            <person name="Birren B."/>
        </authorList>
    </citation>
    <scope>NUCLEOTIDE SEQUENCE</scope>
    <source>
        <strain evidence="3">ATCC 64411</strain>
    </source>
</reference>
<dbReference type="Proteomes" id="UP000011715">
    <property type="component" value="Unassembled WGS sequence"/>
</dbReference>
<keyword evidence="2" id="KW-0812">Transmembrane</keyword>
<evidence type="ECO:0000313" key="3">
    <source>
        <dbReference type="EMBL" id="KLU86129.1"/>
    </source>
</evidence>
<keyword evidence="2" id="KW-0472">Membrane</keyword>
<accession>A0A0C4DYM2</accession>
<feature type="region of interest" description="Disordered" evidence="1">
    <location>
        <begin position="329"/>
        <end position="348"/>
    </location>
</feature>
<dbReference type="eggNOG" id="ENOG502ST7N">
    <property type="taxonomic scope" value="Eukaryota"/>
</dbReference>
<dbReference type="OrthoDB" id="5287295at2759"/>
<organism evidence="4 5">
    <name type="scientific">Magnaporthiopsis poae (strain ATCC 64411 / 73-15)</name>
    <name type="common">Kentucky bluegrass fungus</name>
    <name type="synonym">Magnaporthe poae</name>
    <dbReference type="NCBI Taxonomy" id="644358"/>
    <lineage>
        <taxon>Eukaryota</taxon>
        <taxon>Fungi</taxon>
        <taxon>Dikarya</taxon>
        <taxon>Ascomycota</taxon>
        <taxon>Pezizomycotina</taxon>
        <taxon>Sordariomycetes</taxon>
        <taxon>Sordariomycetidae</taxon>
        <taxon>Magnaporthales</taxon>
        <taxon>Magnaporthaceae</taxon>
        <taxon>Magnaporthiopsis</taxon>
    </lineage>
</organism>
<reference evidence="3" key="2">
    <citation type="submission" date="2010-05" db="EMBL/GenBank/DDBJ databases">
        <title>The Genome Sequence of Magnaporthe poae strain ATCC 64411.</title>
        <authorList>
            <consortium name="The Broad Institute Genome Sequencing Platform"/>
            <consortium name="Broad Institute Genome Sequencing Center for Infectious Disease"/>
            <person name="Ma L.-J."/>
            <person name="Dead R."/>
            <person name="Young S."/>
            <person name="Zeng Q."/>
            <person name="Koehrsen M."/>
            <person name="Alvarado L."/>
            <person name="Berlin A."/>
            <person name="Chapman S.B."/>
            <person name="Chen Z."/>
            <person name="Freedman E."/>
            <person name="Gellesch M."/>
            <person name="Goldberg J."/>
            <person name="Griggs A."/>
            <person name="Gujja S."/>
            <person name="Heilman E.R."/>
            <person name="Heiman D."/>
            <person name="Hepburn T."/>
            <person name="Howarth C."/>
            <person name="Jen D."/>
            <person name="Larson L."/>
            <person name="Mehta T."/>
            <person name="Neiman D."/>
            <person name="Pearson M."/>
            <person name="Roberts A."/>
            <person name="Saif S."/>
            <person name="Shea T."/>
            <person name="Shenoy N."/>
            <person name="Sisk P."/>
            <person name="Stolte C."/>
            <person name="Sykes S."/>
            <person name="Walk T."/>
            <person name="White J."/>
            <person name="Yandava C."/>
            <person name="Haas B."/>
            <person name="Nusbaum C."/>
            <person name="Birren B."/>
        </authorList>
    </citation>
    <scope>NUCLEOTIDE SEQUENCE</scope>
    <source>
        <strain evidence="3">ATCC 64411</strain>
    </source>
</reference>
<evidence type="ECO:0008006" key="6">
    <source>
        <dbReference type="Google" id="ProtNLM"/>
    </source>
</evidence>
<reference evidence="5" key="1">
    <citation type="submission" date="2010-05" db="EMBL/GenBank/DDBJ databases">
        <title>The genome sequence of Magnaporthe poae strain ATCC 64411.</title>
        <authorList>
            <person name="Ma L.-J."/>
            <person name="Dead R."/>
            <person name="Young S."/>
            <person name="Zeng Q."/>
            <person name="Koehrsen M."/>
            <person name="Alvarado L."/>
            <person name="Berlin A."/>
            <person name="Chapman S.B."/>
            <person name="Chen Z."/>
            <person name="Freedman E."/>
            <person name="Gellesch M."/>
            <person name="Goldberg J."/>
            <person name="Griggs A."/>
            <person name="Gujja S."/>
            <person name="Heilman E.R."/>
            <person name="Heiman D."/>
            <person name="Hepburn T."/>
            <person name="Howarth C."/>
            <person name="Jen D."/>
            <person name="Larson L."/>
            <person name="Mehta T."/>
            <person name="Neiman D."/>
            <person name="Pearson M."/>
            <person name="Roberts A."/>
            <person name="Saif S."/>
            <person name="Shea T."/>
            <person name="Shenoy N."/>
            <person name="Sisk P."/>
            <person name="Stolte C."/>
            <person name="Sykes S."/>
            <person name="Walk T."/>
            <person name="White J."/>
            <person name="Yandava C."/>
            <person name="Haas B."/>
            <person name="Nusbaum C."/>
            <person name="Birren B."/>
        </authorList>
    </citation>
    <scope>NUCLEOTIDE SEQUENCE [LARGE SCALE GENOMIC DNA]</scope>
    <source>
        <strain evidence="5">ATCC 64411 / 73-15</strain>
    </source>
</reference>
<evidence type="ECO:0000256" key="2">
    <source>
        <dbReference type="SAM" id="Phobius"/>
    </source>
</evidence>
<evidence type="ECO:0000313" key="4">
    <source>
        <dbReference type="EnsemblFungi" id="MAPG_05148T0"/>
    </source>
</evidence>
<feature type="transmembrane region" description="Helical" evidence="2">
    <location>
        <begin position="43"/>
        <end position="63"/>
    </location>
</feature>
<feature type="transmembrane region" description="Helical" evidence="2">
    <location>
        <begin position="172"/>
        <end position="193"/>
    </location>
</feature>
<evidence type="ECO:0000256" key="1">
    <source>
        <dbReference type="SAM" id="MobiDB-lite"/>
    </source>
</evidence>